<reference evidence="1 2" key="1">
    <citation type="submission" date="2016-06" db="EMBL/GenBank/DDBJ databases">
        <title>Comparative genomics of the ectomycorrhizal sister species Rhizopogon vinicolor and Rhizopogon vesiculosus (Basidiomycota: Boletales) reveals a divergence of the mating type B locus.</title>
        <authorList>
            <consortium name="DOE Joint Genome Institute"/>
            <person name="Mujic A.B."/>
            <person name="Kuo A."/>
            <person name="Tritt A."/>
            <person name="Lipzen A."/>
            <person name="Chen C."/>
            <person name="Johnson J."/>
            <person name="Sharma A."/>
            <person name="Barry K."/>
            <person name="Grigoriev I.V."/>
            <person name="Spatafora J.W."/>
        </authorList>
    </citation>
    <scope>NUCLEOTIDE SEQUENCE [LARGE SCALE GENOMIC DNA]</scope>
    <source>
        <strain evidence="1 2">AM-OR11-026</strain>
    </source>
</reference>
<dbReference type="EMBL" id="KV448267">
    <property type="protein sequence ID" value="OAX38996.1"/>
    <property type="molecule type" value="Genomic_DNA"/>
</dbReference>
<name>A0A1B7N2C7_9AGAM</name>
<proteinExistence type="predicted"/>
<sequence>MHDNLLDGSCLHHISKSFMCNSARSAQCSSFVVVDVANRFVASVLRYLRHDEAIGLMHSRRRADRTSCTQAGSPQLALPRVCCMAMGDDVRALYSESDSPVDQMITLICFPFNR</sequence>
<dbReference type="AlphaFoldDB" id="A0A1B7N2C7"/>
<keyword evidence="2" id="KW-1185">Reference proteome</keyword>
<gene>
    <name evidence="1" type="ORF">K503DRAFT_117219</name>
</gene>
<organism evidence="1 2">
    <name type="scientific">Rhizopogon vinicolor AM-OR11-026</name>
    <dbReference type="NCBI Taxonomy" id="1314800"/>
    <lineage>
        <taxon>Eukaryota</taxon>
        <taxon>Fungi</taxon>
        <taxon>Dikarya</taxon>
        <taxon>Basidiomycota</taxon>
        <taxon>Agaricomycotina</taxon>
        <taxon>Agaricomycetes</taxon>
        <taxon>Agaricomycetidae</taxon>
        <taxon>Boletales</taxon>
        <taxon>Suillineae</taxon>
        <taxon>Rhizopogonaceae</taxon>
        <taxon>Rhizopogon</taxon>
    </lineage>
</organism>
<dbReference type="Proteomes" id="UP000092154">
    <property type="component" value="Unassembled WGS sequence"/>
</dbReference>
<evidence type="ECO:0000313" key="1">
    <source>
        <dbReference type="EMBL" id="OAX38996.1"/>
    </source>
</evidence>
<accession>A0A1B7N2C7</accession>
<protein>
    <submittedName>
        <fullName evidence="1">Uncharacterized protein</fullName>
    </submittedName>
</protein>
<evidence type="ECO:0000313" key="2">
    <source>
        <dbReference type="Proteomes" id="UP000092154"/>
    </source>
</evidence>
<dbReference type="InParanoid" id="A0A1B7N2C7"/>